<dbReference type="EMBL" id="JAATJL010000001">
    <property type="protein sequence ID" value="NJC22641.1"/>
    <property type="molecule type" value="Genomic_DNA"/>
</dbReference>
<dbReference type="NCBIfam" id="TIGR03026">
    <property type="entry name" value="NDP-sugDHase"/>
    <property type="match status" value="1"/>
</dbReference>
<evidence type="ECO:0000256" key="3">
    <source>
        <dbReference type="PIRNR" id="PIRNR000124"/>
    </source>
</evidence>
<comment type="similarity">
    <text evidence="3">Belongs to the UDP-glucose/GDP-mannose dehydrogenase family.</text>
</comment>
<evidence type="ECO:0000313" key="5">
    <source>
        <dbReference type="EMBL" id="NJC22641.1"/>
    </source>
</evidence>
<dbReference type="InterPro" id="IPR036220">
    <property type="entry name" value="UDP-Glc/GDP-Man_DH_C_sf"/>
</dbReference>
<dbReference type="InterPro" id="IPR014027">
    <property type="entry name" value="UDP-Glc/GDP-Man_DH_C"/>
</dbReference>
<dbReference type="SUPFAM" id="SSF48179">
    <property type="entry name" value="6-phosphogluconate dehydrogenase C-terminal domain-like"/>
    <property type="match status" value="1"/>
</dbReference>
<organism evidence="5 6">
    <name type="scientific">Arthrobacter pigmenti</name>
    <dbReference type="NCBI Taxonomy" id="271432"/>
    <lineage>
        <taxon>Bacteria</taxon>
        <taxon>Bacillati</taxon>
        <taxon>Actinomycetota</taxon>
        <taxon>Actinomycetes</taxon>
        <taxon>Micrococcales</taxon>
        <taxon>Micrococcaceae</taxon>
        <taxon>Arthrobacter</taxon>
    </lineage>
</organism>
<dbReference type="Pfam" id="PF00984">
    <property type="entry name" value="UDPG_MGDP_dh"/>
    <property type="match status" value="1"/>
</dbReference>
<keyword evidence="1 5" id="KW-0560">Oxidoreductase</keyword>
<dbReference type="AlphaFoldDB" id="A0A846RWN2"/>
<evidence type="ECO:0000256" key="1">
    <source>
        <dbReference type="ARBA" id="ARBA00023002"/>
    </source>
</evidence>
<dbReference type="SMART" id="SM00984">
    <property type="entry name" value="UDPG_MGDP_dh_C"/>
    <property type="match status" value="1"/>
</dbReference>
<dbReference type="InterPro" id="IPR008927">
    <property type="entry name" value="6-PGluconate_DH-like_C_sf"/>
</dbReference>
<accession>A0A846RWN2</accession>
<dbReference type="GO" id="GO:0016628">
    <property type="term" value="F:oxidoreductase activity, acting on the CH-CH group of donors, NAD or NADP as acceptor"/>
    <property type="evidence" value="ECO:0007669"/>
    <property type="project" value="InterPro"/>
</dbReference>
<dbReference type="PIRSF" id="PIRSF500136">
    <property type="entry name" value="UDP_ManNAc_DH"/>
    <property type="match status" value="1"/>
</dbReference>
<dbReference type="Gene3D" id="3.40.50.720">
    <property type="entry name" value="NAD(P)-binding Rossmann-like Domain"/>
    <property type="match status" value="2"/>
</dbReference>
<name>A0A846RWN2_9MICC</name>
<dbReference type="PANTHER" id="PTHR43491:SF1">
    <property type="entry name" value="UDP-N-ACETYL-D-MANNOSAMINE DEHYDROGENASE"/>
    <property type="match status" value="1"/>
</dbReference>
<sequence>MGQEIFDVAVIGLGYIGLPTAATFAARGCTVAGVDLQQSTVDAVNRGEVPFVEPDLGAVLSGVVSKGSFKAFTTMPKAQAYIIAVPTPVTADKNVDLSYLWSAAKNIAPALTGGELIILESTSPPGTTKKLGDYLISERPDLALEQGSGENQIFLAHSPERVLPGRIMIEIVANDRVVGGLTNEAAEKAKKLYEVICQGQIHVTDASTAEMTKIAENSFRDLNIAFANQLALIANELGIDVWRLIELANHHPRVNILQPGPGVGGHCIAVDPWFLVGAFPDFSSVTRAARELNDSMPARVVERIVETVAHIEKPTVCLLGLSFKANIDDTRESPSVEVALGVAEALSGSRILCVDPHVVELPQELAALDNIELVDVDVAIDANIVVLLVNHDEFTDIHSRLNSSALIVDTRGVWPSAEHAELVGHAEVLSS</sequence>
<dbReference type="InterPro" id="IPR017476">
    <property type="entry name" value="UDP-Glc/GDP-Man"/>
</dbReference>
<comment type="caution">
    <text evidence="5">The sequence shown here is derived from an EMBL/GenBank/DDBJ whole genome shotgun (WGS) entry which is preliminary data.</text>
</comment>
<keyword evidence="2" id="KW-0520">NAD</keyword>
<dbReference type="EC" id="1.1.1.336" evidence="5"/>
<dbReference type="GO" id="GO:0000271">
    <property type="term" value="P:polysaccharide biosynthetic process"/>
    <property type="evidence" value="ECO:0007669"/>
    <property type="project" value="InterPro"/>
</dbReference>
<dbReference type="Pfam" id="PF03720">
    <property type="entry name" value="UDPG_MGDP_dh_C"/>
    <property type="match status" value="1"/>
</dbReference>
<dbReference type="Pfam" id="PF03721">
    <property type="entry name" value="UDPG_MGDP_dh_N"/>
    <property type="match status" value="1"/>
</dbReference>
<evidence type="ECO:0000313" key="6">
    <source>
        <dbReference type="Proteomes" id="UP000547458"/>
    </source>
</evidence>
<feature type="domain" description="UDP-glucose/GDP-mannose dehydrogenase C-terminal" evidence="4">
    <location>
        <begin position="317"/>
        <end position="416"/>
    </location>
</feature>
<gene>
    <name evidence="5" type="ORF">BJ994_001717</name>
</gene>
<dbReference type="InterPro" id="IPR014026">
    <property type="entry name" value="UDP-Glc/GDP-Man_DH_dimer"/>
</dbReference>
<dbReference type="PIRSF" id="PIRSF000124">
    <property type="entry name" value="UDPglc_GDPman_dh"/>
    <property type="match status" value="1"/>
</dbReference>
<dbReference type="GO" id="GO:0089714">
    <property type="term" value="F:UDP-N-acetyl-D-mannosamine dehydrogenase activity"/>
    <property type="evidence" value="ECO:0007669"/>
    <property type="project" value="UniProtKB-EC"/>
</dbReference>
<dbReference type="RefSeq" id="WP_167993359.1">
    <property type="nucleotide sequence ID" value="NZ_JAATJL010000001.1"/>
</dbReference>
<keyword evidence="6" id="KW-1185">Reference proteome</keyword>
<dbReference type="InterPro" id="IPR028359">
    <property type="entry name" value="UDP_ManNAc/GlcNAc_DH"/>
</dbReference>
<dbReference type="NCBIfam" id="NF008286">
    <property type="entry name" value="PRK11064.1"/>
    <property type="match status" value="1"/>
</dbReference>
<dbReference type="PANTHER" id="PTHR43491">
    <property type="entry name" value="UDP-N-ACETYL-D-MANNOSAMINE DEHYDROGENASE"/>
    <property type="match status" value="1"/>
</dbReference>
<dbReference type="GO" id="GO:0051287">
    <property type="term" value="F:NAD binding"/>
    <property type="evidence" value="ECO:0007669"/>
    <property type="project" value="InterPro"/>
</dbReference>
<reference evidence="5 6" key="1">
    <citation type="submission" date="2020-03" db="EMBL/GenBank/DDBJ databases">
        <title>Sequencing the genomes of 1000 actinobacteria strains.</title>
        <authorList>
            <person name="Klenk H.-P."/>
        </authorList>
    </citation>
    <scope>NUCLEOTIDE SEQUENCE [LARGE SCALE GENOMIC DNA]</scope>
    <source>
        <strain evidence="5 6">DSM 16403</strain>
    </source>
</reference>
<dbReference type="Proteomes" id="UP000547458">
    <property type="component" value="Unassembled WGS sequence"/>
</dbReference>
<protein>
    <submittedName>
        <fullName evidence="5">UDP-N-acetyl-D-mannosaminuronic acid dehydrogenase</fullName>
        <ecNumber evidence="5">1.1.1.336</ecNumber>
    </submittedName>
</protein>
<evidence type="ECO:0000259" key="4">
    <source>
        <dbReference type="SMART" id="SM00984"/>
    </source>
</evidence>
<dbReference type="SUPFAM" id="SSF52413">
    <property type="entry name" value="UDP-glucose/GDP-mannose dehydrogenase C-terminal domain"/>
    <property type="match status" value="1"/>
</dbReference>
<evidence type="ECO:0000256" key="2">
    <source>
        <dbReference type="ARBA" id="ARBA00023027"/>
    </source>
</evidence>
<dbReference type="InterPro" id="IPR001732">
    <property type="entry name" value="UDP-Glc/GDP-Man_DH_N"/>
</dbReference>
<proteinExistence type="inferred from homology"/>
<dbReference type="InterPro" id="IPR036291">
    <property type="entry name" value="NAD(P)-bd_dom_sf"/>
</dbReference>
<dbReference type="SUPFAM" id="SSF51735">
    <property type="entry name" value="NAD(P)-binding Rossmann-fold domains"/>
    <property type="match status" value="1"/>
</dbReference>